<dbReference type="GO" id="GO:0015074">
    <property type="term" value="P:DNA integration"/>
    <property type="evidence" value="ECO:0007669"/>
    <property type="project" value="InterPro"/>
</dbReference>
<comment type="caution">
    <text evidence="5">The sequence shown here is derived from an EMBL/GenBank/DDBJ whole genome shotgun (WGS) entry which is preliminary data.</text>
</comment>
<accession>A0A8S3TUP6</accession>
<dbReference type="InterPro" id="IPR029044">
    <property type="entry name" value="Nucleotide-diphossugar_trans"/>
</dbReference>
<dbReference type="GO" id="GO:0000139">
    <property type="term" value="C:Golgi membrane"/>
    <property type="evidence" value="ECO:0007669"/>
    <property type="project" value="TreeGrafter"/>
</dbReference>
<dbReference type="InterPro" id="IPR011010">
    <property type="entry name" value="DNA_brk_join_enz"/>
</dbReference>
<dbReference type="AlphaFoldDB" id="A0A8S3TUP6"/>
<dbReference type="EC" id="2.4.1.-" evidence="5"/>
<dbReference type="GO" id="GO:0016266">
    <property type="term" value="P:protein O-linked glycosylation via N-acetyl-galactosamine"/>
    <property type="evidence" value="ECO:0007669"/>
    <property type="project" value="TreeGrafter"/>
</dbReference>
<dbReference type="Gene3D" id="3.90.550.10">
    <property type="entry name" value="Spore Coat Polysaccharide Biosynthesis Protein SpsA, Chain A"/>
    <property type="match status" value="1"/>
</dbReference>
<dbReference type="Gene3D" id="1.10.150.130">
    <property type="match status" value="1"/>
</dbReference>
<keyword evidence="2" id="KW-0233">DNA recombination</keyword>
<dbReference type="GO" id="GO:0003677">
    <property type="term" value="F:DNA binding"/>
    <property type="evidence" value="ECO:0007669"/>
    <property type="project" value="UniProtKB-KW"/>
</dbReference>
<keyword evidence="5" id="KW-0328">Glycosyltransferase</keyword>
<proteinExistence type="predicted"/>
<dbReference type="GO" id="GO:0047223">
    <property type="term" value="F:beta-1,3-galactosyl-O-glycosyl-glycoprotein beta-1,3-N-acetylglucosaminyltransferase activity"/>
    <property type="evidence" value="ECO:0007669"/>
    <property type="project" value="TreeGrafter"/>
</dbReference>
<dbReference type="InterPro" id="IPR002104">
    <property type="entry name" value="Integrase_catalytic"/>
</dbReference>
<reference evidence="5" key="1">
    <citation type="submission" date="2021-03" db="EMBL/GenBank/DDBJ databases">
        <authorList>
            <person name="Bekaert M."/>
        </authorList>
    </citation>
    <scope>NUCLEOTIDE SEQUENCE</scope>
</reference>
<keyword evidence="6" id="KW-1185">Reference proteome</keyword>
<organism evidence="5 6">
    <name type="scientific">Mytilus edulis</name>
    <name type="common">Blue mussel</name>
    <dbReference type="NCBI Taxonomy" id="6550"/>
    <lineage>
        <taxon>Eukaryota</taxon>
        <taxon>Metazoa</taxon>
        <taxon>Spiralia</taxon>
        <taxon>Lophotrochozoa</taxon>
        <taxon>Mollusca</taxon>
        <taxon>Bivalvia</taxon>
        <taxon>Autobranchia</taxon>
        <taxon>Pteriomorphia</taxon>
        <taxon>Mytilida</taxon>
        <taxon>Mytiloidea</taxon>
        <taxon>Mytilidae</taxon>
        <taxon>Mytilinae</taxon>
        <taxon>Mytilus</taxon>
    </lineage>
</organism>
<feature type="region of interest" description="Disordered" evidence="3">
    <location>
        <begin position="1"/>
        <end position="41"/>
    </location>
</feature>
<feature type="domain" description="Core-binding (CB)" evidence="4">
    <location>
        <begin position="761"/>
        <end position="836"/>
    </location>
</feature>
<name>A0A8S3TUP6_MYTED</name>
<dbReference type="PANTHER" id="PTHR46396">
    <property type="entry name" value="PROTEIN O-LINKED-MANNOSE BETA-1,2-N-ACETYLGLUCOSAMINYLTRANSFERASE 1"/>
    <property type="match status" value="1"/>
</dbReference>
<dbReference type="Gene3D" id="1.10.443.10">
    <property type="entry name" value="Intergrase catalytic core"/>
    <property type="match status" value="1"/>
</dbReference>
<dbReference type="InterPro" id="IPR044068">
    <property type="entry name" value="CB"/>
</dbReference>
<sequence length="1223" mass="139338">MSRKRRQTQIQKDKDDEVNLINNNNHSDLSDNGLEDISDDDDDELNIDDIVDANDDAENKAFLDELEKMYEEPKKFGDSIDNQMAKLVDQAINKPMETETLTKLEEQYLVPENCKRLQVPKVNKEIWRGFKSKKQRDPDLALQNVQKCMTTTLLMLITPGVSIKYRRVTDVDTPVTEYLFGDNLDTKLEDLEKEDRRINKLSFNDSFRGTQSGETSRTSMAKTTLFSTKACKNFWTSTWTEGQQEQEDEGRISQQRQTLSVSDNITVINTVDNFTGGKLKSFVKNWEKLTSDAFILNAVKGYKIELDEIPKQNFRPSPIVFNEQENNLITMEVNKFLKKGIIRLVMKTEKEEYFSNIFIRPKKDNTIRMILNLKNFNENDSLLIARSYEDCQNNVKHTVELVDSLGFTVHPKKSVFTPTKEITFLGFIINSENMTVRLTQERILNLQDLCVDALHSKEMTIRNFATIIGKMVASEPGVLYAQLYYKDLEIYKEKVLKKFYGNCDRSICLPSHVKTIFNWWIKHLPSSYKPIIQNDPDIIMFSDSSKTGWGEINKTTGKKREGFWSAEEREMHINVLELKADFLTLQSLAGNISQKHIRMNLDNTVAISYIENFGGKITNLHILAKEIWFWCLERKLWISVAHIAGKLNIEADKLSRKLNDDMEWTLKTELFEKLQSTCHRTGASENHQGQVRQSSIDSTNLANTNMVSAIITSDQSTIIHPAEKQSLSTTGSEMNSSSFKPPSGSFYLVRENLENKGLSTLTADIILQSWRQSTGKQYGTYFKRWMCFSNKKQTDPLDPSINTVLSFLSSLYDSGLSYSAINTAKSAISSICSVTSGIDIGKHKLVTRYMRGIFNARPSLPKYTETWDVNIVLDYLKTLPANEELTLLQLSQKLALLLMLLSAQRCQTVHLIKLNNITISNDNMKVYIVDLVKQSKPGKHIGPLEFNRHDDYKLCVIVAMEEYLKRTSKLRGQEKSLFISCVKPFKTVTKSTISRWIKQLLGKAGIDIKVYGTHSCRSASSSSAAAHGIPLNNILKTAGRKIAETHGKSPALDSWGEKVTIQATIDLVNIKDSECHWGETKINQRRQTFCNKVEGYGDICSCTHPDPVVFPQKKLILNNIGKVPIVIIASDRPHYLFRMLKNLLQIPGADPKMITVFIDGYFDEPLQVTKLFGLRGIQHTPLGVRNARVSQHYKASLTATFNLYPESKYAIIIEEDLDVSQIS</sequence>
<dbReference type="EMBL" id="CAJPWZ010002384">
    <property type="protein sequence ID" value="CAG2237282.1"/>
    <property type="molecule type" value="Genomic_DNA"/>
</dbReference>
<dbReference type="CDD" id="cd09275">
    <property type="entry name" value="RNase_HI_RT_DIRS1"/>
    <property type="match status" value="1"/>
</dbReference>
<dbReference type="SUPFAM" id="SSF56672">
    <property type="entry name" value="DNA/RNA polymerases"/>
    <property type="match status" value="1"/>
</dbReference>
<dbReference type="Proteomes" id="UP000683360">
    <property type="component" value="Unassembled WGS sequence"/>
</dbReference>
<protein>
    <submittedName>
        <fullName evidence="5">POMGNT1</fullName>
        <ecNumber evidence="5">2.4.1.-</ecNumber>
    </submittedName>
</protein>
<evidence type="ECO:0000313" key="5">
    <source>
        <dbReference type="EMBL" id="CAG2237282.1"/>
    </source>
</evidence>
<dbReference type="OrthoDB" id="440755at2759"/>
<dbReference type="PANTHER" id="PTHR46396:SF1">
    <property type="entry name" value="PROTEIN O-LINKED-MANNOSE BETA-1,2-N-ACETYLGLUCOSAMINYLTRANSFERASE 1"/>
    <property type="match status" value="1"/>
</dbReference>
<evidence type="ECO:0000256" key="1">
    <source>
        <dbReference type="ARBA" id="ARBA00023125"/>
    </source>
</evidence>
<keyword evidence="1" id="KW-0238">DNA-binding</keyword>
<keyword evidence="5" id="KW-0808">Transferase</keyword>
<dbReference type="PROSITE" id="PS51900">
    <property type="entry name" value="CB"/>
    <property type="match status" value="1"/>
</dbReference>
<evidence type="ECO:0000256" key="2">
    <source>
        <dbReference type="ARBA" id="ARBA00023172"/>
    </source>
</evidence>
<dbReference type="InterPro" id="IPR010998">
    <property type="entry name" value="Integrase_recombinase_N"/>
</dbReference>
<evidence type="ECO:0000313" key="6">
    <source>
        <dbReference type="Proteomes" id="UP000683360"/>
    </source>
</evidence>
<dbReference type="InterPro" id="IPR043502">
    <property type="entry name" value="DNA/RNA_pol_sf"/>
</dbReference>
<dbReference type="Gene3D" id="3.10.10.10">
    <property type="entry name" value="HIV Type 1 Reverse Transcriptase, subunit A, domain 1"/>
    <property type="match status" value="1"/>
</dbReference>
<evidence type="ECO:0000259" key="4">
    <source>
        <dbReference type="PROSITE" id="PS51900"/>
    </source>
</evidence>
<dbReference type="Pfam" id="PF00589">
    <property type="entry name" value="Phage_integrase"/>
    <property type="match status" value="1"/>
</dbReference>
<dbReference type="InterPro" id="IPR013762">
    <property type="entry name" value="Integrase-like_cat_sf"/>
</dbReference>
<dbReference type="GO" id="GO:0006310">
    <property type="term" value="P:DNA recombination"/>
    <property type="evidence" value="ECO:0007669"/>
    <property type="project" value="UniProtKB-KW"/>
</dbReference>
<gene>
    <name evidence="5" type="ORF">MEDL_49747</name>
</gene>
<dbReference type="SUPFAM" id="SSF56349">
    <property type="entry name" value="DNA breaking-rejoining enzymes"/>
    <property type="match status" value="1"/>
</dbReference>
<dbReference type="InterPro" id="IPR052463">
    <property type="entry name" value="O-linked_mannose_GnT"/>
</dbReference>
<evidence type="ECO:0000256" key="3">
    <source>
        <dbReference type="SAM" id="MobiDB-lite"/>
    </source>
</evidence>